<name>A0A9W4WZP3_9GLOM</name>
<dbReference type="Proteomes" id="UP001153678">
    <property type="component" value="Unassembled WGS sequence"/>
</dbReference>
<keyword evidence="2" id="KW-1185">Reference proteome</keyword>
<gene>
    <name evidence="1" type="ORF">FWILDA_LOCUS14990</name>
</gene>
<comment type="caution">
    <text evidence="1">The sequence shown here is derived from an EMBL/GenBank/DDBJ whole genome shotgun (WGS) entry which is preliminary data.</text>
</comment>
<accession>A0A9W4WZP3</accession>
<dbReference type="AlphaFoldDB" id="A0A9W4WZP3"/>
<evidence type="ECO:0000313" key="1">
    <source>
        <dbReference type="EMBL" id="CAI2191272.1"/>
    </source>
</evidence>
<dbReference type="OrthoDB" id="2373574at2759"/>
<dbReference type="EMBL" id="CAMKVN010007265">
    <property type="protein sequence ID" value="CAI2191272.1"/>
    <property type="molecule type" value="Genomic_DNA"/>
</dbReference>
<reference evidence="1" key="1">
    <citation type="submission" date="2022-08" db="EMBL/GenBank/DDBJ databases">
        <authorList>
            <person name="Kallberg Y."/>
            <person name="Tangrot J."/>
            <person name="Rosling A."/>
        </authorList>
    </citation>
    <scope>NUCLEOTIDE SEQUENCE</scope>
    <source>
        <strain evidence="1">Wild A</strain>
    </source>
</reference>
<organism evidence="1 2">
    <name type="scientific">Funneliformis geosporum</name>
    <dbReference type="NCBI Taxonomy" id="1117311"/>
    <lineage>
        <taxon>Eukaryota</taxon>
        <taxon>Fungi</taxon>
        <taxon>Fungi incertae sedis</taxon>
        <taxon>Mucoromycota</taxon>
        <taxon>Glomeromycotina</taxon>
        <taxon>Glomeromycetes</taxon>
        <taxon>Glomerales</taxon>
        <taxon>Glomeraceae</taxon>
        <taxon>Funneliformis</taxon>
    </lineage>
</organism>
<sequence length="419" mass="48155">MSDEKGSLEYLPIYSFLFLNEKGSSLYNAYDRNEVVNKLVIKIDQDGDRAPKFSVADDISEVYGLPEIYEYINGQNPLRAVIDIDTLQEDMVANGIKTQEVFIRICLSFIRALYRILDSLLIDHHELKAFTELVYTITDNGWNELDLARIQPPSSLGLIFTIEEKGSENFVYFNRKALLECPLCKRIHDKDQRWFSRVCASSEKIQQENKKSLQPSHKVKVLGFPKAFLKFPSWVKYNETLSATETYEERYVRPLPNEGDIYVGSPWETGKTYVLEHLTISDDVNLLVLSTRHSYSNAVTTRLNLKSYCDIDGNINLSDHKRVVCQIESLHLSIIAQTQSRLAGQLIEKLYKLIQGAKQMSLLPFENRTSASLICHLRKDVQGIIRALKTDFLKLWIKEYHGKSDPVEKAHDFSNVEES</sequence>
<evidence type="ECO:0000313" key="2">
    <source>
        <dbReference type="Proteomes" id="UP001153678"/>
    </source>
</evidence>
<proteinExistence type="predicted"/>
<protein>
    <submittedName>
        <fullName evidence="1">5723_t:CDS:1</fullName>
    </submittedName>
</protein>